<organism evidence="7 8">
    <name type="scientific">Acidilutibacter cellobiosedens</name>
    <dbReference type="NCBI Taxonomy" id="2507161"/>
    <lineage>
        <taxon>Bacteria</taxon>
        <taxon>Bacillati</taxon>
        <taxon>Bacillota</taxon>
        <taxon>Tissierellia</taxon>
        <taxon>Tissierellales</taxon>
        <taxon>Acidilutibacteraceae</taxon>
        <taxon>Acidilutibacter</taxon>
    </lineage>
</organism>
<keyword evidence="2" id="KW-0805">Transcription regulation</keyword>
<feature type="domain" description="HTH crp-type" evidence="6">
    <location>
        <begin position="19"/>
        <end position="50"/>
    </location>
</feature>
<dbReference type="Pfam" id="PF13545">
    <property type="entry name" value="HTH_Crp_2"/>
    <property type="match status" value="1"/>
</dbReference>
<dbReference type="GO" id="GO:0006355">
    <property type="term" value="P:regulation of DNA-templated transcription"/>
    <property type="evidence" value="ECO:0007669"/>
    <property type="project" value="InterPro"/>
</dbReference>
<sequence length="315" mass="35341">MKGRSIFLAKVASMYYMDDLSQQEIADMLDISRPTISRALAEARDKGIIEITVNSPVSRNYDLEKKLLNRYNLEEAIVIPVFSTQEESITKKLGEAGANYFYENIKDGMIIGLSIGKTLNEMAKALSDQNLNKRFKYSVVPIVGGTGYIEPQFHSNEICRKVAEAYGGVSYPIYAPAIAENEDNKKAFMKDLLVKRVFEKTLEADIIFVGTGNVNSSTLVRIGNIKKEEAENLKKKGIVGDIGSWFFDENGKFPDVDINKRIVGVSFDKLRRKSKIVLIAGTEKKENVIKSALKGNWVDVLITDENVCRYLLEND</sequence>
<dbReference type="InterPro" id="IPR007324">
    <property type="entry name" value="Sugar-bd_dom_put"/>
</dbReference>
<proteinExistence type="inferred from homology"/>
<dbReference type="SUPFAM" id="SSF100950">
    <property type="entry name" value="NagB/RpiA/CoA transferase-like"/>
    <property type="match status" value="1"/>
</dbReference>
<dbReference type="OrthoDB" id="58802at2"/>
<evidence type="ECO:0000256" key="3">
    <source>
        <dbReference type="ARBA" id="ARBA00023125"/>
    </source>
</evidence>
<dbReference type="GO" id="GO:0003677">
    <property type="term" value="F:DNA binding"/>
    <property type="evidence" value="ECO:0007669"/>
    <property type="project" value="UniProtKB-KW"/>
</dbReference>
<name>A0A410QA73_9FIRM</name>
<dbReference type="RefSeq" id="WP_071139660.1">
    <property type="nucleotide sequence ID" value="NZ_CP035282.1"/>
</dbReference>
<evidence type="ECO:0000259" key="5">
    <source>
        <dbReference type="Pfam" id="PF04198"/>
    </source>
</evidence>
<evidence type="ECO:0000313" key="8">
    <source>
        <dbReference type="Proteomes" id="UP000287969"/>
    </source>
</evidence>
<dbReference type="Pfam" id="PF04198">
    <property type="entry name" value="Sugar-bind"/>
    <property type="match status" value="1"/>
</dbReference>
<dbReference type="Proteomes" id="UP000287969">
    <property type="component" value="Chromosome"/>
</dbReference>
<keyword evidence="3" id="KW-0238">DNA-binding</keyword>
<dbReference type="SUPFAM" id="SSF88659">
    <property type="entry name" value="Sigma3 and sigma4 domains of RNA polymerase sigma factors"/>
    <property type="match status" value="1"/>
</dbReference>
<reference evidence="8" key="1">
    <citation type="submission" date="2019-01" db="EMBL/GenBank/DDBJ databases">
        <title>Draft genomes of a novel of Sporanaerobacter strains.</title>
        <authorList>
            <person name="Ma S."/>
        </authorList>
    </citation>
    <scope>NUCLEOTIDE SEQUENCE [LARGE SCALE GENOMIC DNA]</scope>
    <source>
        <strain evidence="8">NJN-17</strain>
    </source>
</reference>
<evidence type="ECO:0000256" key="2">
    <source>
        <dbReference type="ARBA" id="ARBA00023015"/>
    </source>
</evidence>
<evidence type="ECO:0000259" key="6">
    <source>
        <dbReference type="Pfam" id="PF13545"/>
    </source>
</evidence>
<evidence type="ECO:0000256" key="1">
    <source>
        <dbReference type="ARBA" id="ARBA00010466"/>
    </source>
</evidence>
<dbReference type="KEGG" id="spoa:EQM13_03850"/>
<evidence type="ECO:0000256" key="4">
    <source>
        <dbReference type="ARBA" id="ARBA00023163"/>
    </source>
</evidence>
<keyword evidence="8" id="KW-1185">Reference proteome</keyword>
<dbReference type="Gene3D" id="1.10.10.60">
    <property type="entry name" value="Homeodomain-like"/>
    <property type="match status" value="1"/>
</dbReference>
<protein>
    <submittedName>
        <fullName evidence="7">Sugar-binding transcriptional regulator</fullName>
    </submittedName>
</protein>
<dbReference type="GO" id="GO:0030246">
    <property type="term" value="F:carbohydrate binding"/>
    <property type="evidence" value="ECO:0007669"/>
    <property type="project" value="InterPro"/>
</dbReference>
<evidence type="ECO:0000313" key="7">
    <source>
        <dbReference type="EMBL" id="QAT60774.1"/>
    </source>
</evidence>
<dbReference type="InterPro" id="IPR037171">
    <property type="entry name" value="NagB/RpiA_transferase-like"/>
</dbReference>
<feature type="domain" description="Sugar-binding" evidence="5">
    <location>
        <begin position="56"/>
        <end position="313"/>
    </location>
</feature>
<dbReference type="EMBL" id="CP035282">
    <property type="protein sequence ID" value="QAT60774.1"/>
    <property type="molecule type" value="Genomic_DNA"/>
</dbReference>
<dbReference type="Gene3D" id="3.40.50.1360">
    <property type="match status" value="1"/>
</dbReference>
<dbReference type="InterPro" id="IPR051054">
    <property type="entry name" value="SorC_transcr_regulators"/>
</dbReference>
<comment type="similarity">
    <text evidence="1">Belongs to the SorC transcriptional regulatory family.</text>
</comment>
<dbReference type="PANTHER" id="PTHR34294:SF1">
    <property type="entry name" value="TRANSCRIPTIONAL REGULATOR LSRR"/>
    <property type="match status" value="1"/>
</dbReference>
<keyword evidence="4" id="KW-0804">Transcription</keyword>
<gene>
    <name evidence="7" type="ORF">EQM13_03850</name>
</gene>
<dbReference type="PANTHER" id="PTHR34294">
    <property type="entry name" value="TRANSCRIPTIONAL REGULATOR-RELATED"/>
    <property type="match status" value="1"/>
</dbReference>
<dbReference type="AlphaFoldDB" id="A0A410QA73"/>
<dbReference type="InterPro" id="IPR013324">
    <property type="entry name" value="RNA_pol_sigma_r3/r4-like"/>
</dbReference>
<dbReference type="InterPro" id="IPR012318">
    <property type="entry name" value="HTH_CRP"/>
</dbReference>
<accession>A0A410QA73</accession>